<dbReference type="PANTHER" id="PTHR38040:SF1">
    <property type="entry name" value="UBIQUINONE BIOSYNTHESIS ACCESSORY FACTOR UBIK"/>
    <property type="match status" value="1"/>
</dbReference>
<keyword evidence="3" id="KW-1185">Reference proteome</keyword>
<organism evidence="2 3">
    <name type="scientific">Candidatus Coxiella mudrowiae</name>
    <dbReference type="NCBI Taxonomy" id="2054173"/>
    <lineage>
        <taxon>Bacteria</taxon>
        <taxon>Pseudomonadati</taxon>
        <taxon>Pseudomonadota</taxon>
        <taxon>Gammaproteobacteria</taxon>
        <taxon>Legionellales</taxon>
        <taxon>Coxiellaceae</taxon>
        <taxon>Coxiella</taxon>
    </lineage>
</organism>
<dbReference type="Pfam" id="PF04380">
    <property type="entry name" value="BMFP"/>
    <property type="match status" value="1"/>
</dbReference>
<dbReference type="EMBL" id="CP011126">
    <property type="protein sequence ID" value="AKQ34018.1"/>
    <property type="molecule type" value="Genomic_DNA"/>
</dbReference>
<comment type="function">
    <text evidence="1">Required for efficient ubiquinone (coenzyme Q) biosynthesis. UbiK is probably an accessory factor of Ubi enzymes and facilitates ubiquinone biosynthesis by acting as an assembly factor, a targeting factor, or both.</text>
</comment>
<accession>A0ABN4HVA5</accession>
<proteinExistence type="inferred from homology"/>
<comment type="pathway">
    <text evidence="1">Cofactor biosynthesis; ubiquinone biosynthesis.</text>
</comment>
<comment type="subcellular location">
    <subcellularLocation>
        <location evidence="1">Cytoplasm</location>
    </subcellularLocation>
</comment>
<keyword evidence="1" id="KW-0831">Ubiquinone biosynthesis</keyword>
<comment type="similarity">
    <text evidence="1">Belongs to the UbiK family.</text>
</comment>
<evidence type="ECO:0000256" key="1">
    <source>
        <dbReference type="HAMAP-Rule" id="MF_02216"/>
    </source>
</evidence>
<dbReference type="HAMAP" id="MF_02216">
    <property type="entry name" value="UbiK"/>
    <property type="match status" value="1"/>
</dbReference>
<evidence type="ECO:0000313" key="2">
    <source>
        <dbReference type="EMBL" id="AKQ34018.1"/>
    </source>
</evidence>
<evidence type="ECO:0000313" key="3">
    <source>
        <dbReference type="Proteomes" id="UP000063965"/>
    </source>
</evidence>
<dbReference type="InterPro" id="IPR007475">
    <property type="entry name" value="UbiK"/>
</dbReference>
<dbReference type="PANTHER" id="PTHR38040">
    <property type="entry name" value="UBIQUINONE BIOSYNTHESIS ACCESSORY FACTOR UBIK"/>
    <property type="match status" value="1"/>
</dbReference>
<protein>
    <recommendedName>
        <fullName evidence="1">Ubiquinone biosynthesis accessory factor UbiK</fullName>
    </recommendedName>
</protein>
<keyword evidence="1" id="KW-0963">Cytoplasm</keyword>
<sequence>MFDPKNINDIVTYLLGSIPPGIKNLPKDLERNFKSILQQSFSKLDLVTREEFDIQMKVLARTRAKLQALEEKLNELERHQR</sequence>
<dbReference type="RefSeq" id="WP_048875703.1">
    <property type="nucleotide sequence ID" value="NZ_CP011126.1"/>
</dbReference>
<gene>
    <name evidence="1" type="primary">ubiK</name>
    <name evidence="2" type="ORF">CleRT_15490</name>
</gene>
<reference evidence="2 3" key="1">
    <citation type="journal article" date="2015" name="Genome Biol. Evol.">
        <title>Distinctive Genome Reduction Rates Revealed by Genomic Analyses of Two Coxiella-Like Endosymbionts in Ticks.</title>
        <authorList>
            <person name="Gottlieb Y."/>
            <person name="Lalzar I."/>
            <person name="Klasson L."/>
        </authorList>
    </citation>
    <scope>NUCLEOTIDE SEQUENCE [LARGE SCALE GENOMIC DNA]</scope>
    <source>
        <strain evidence="2 3">CRt</strain>
    </source>
</reference>
<dbReference type="Proteomes" id="UP000063965">
    <property type="component" value="Chromosome"/>
</dbReference>
<name>A0ABN4HVA5_9COXI</name>